<keyword evidence="4 5" id="KW-0472">Membrane</keyword>
<evidence type="ECO:0000256" key="4">
    <source>
        <dbReference type="ARBA" id="ARBA00023136"/>
    </source>
</evidence>
<evidence type="ECO:0000256" key="1">
    <source>
        <dbReference type="ARBA" id="ARBA00004141"/>
    </source>
</evidence>
<feature type="transmembrane region" description="Helical" evidence="5">
    <location>
        <begin position="142"/>
        <end position="159"/>
    </location>
</feature>
<feature type="transmembrane region" description="Helical" evidence="5">
    <location>
        <begin position="78"/>
        <end position="95"/>
    </location>
</feature>
<organism evidence="7">
    <name type="scientific">freshwater metagenome</name>
    <dbReference type="NCBI Taxonomy" id="449393"/>
    <lineage>
        <taxon>unclassified sequences</taxon>
        <taxon>metagenomes</taxon>
        <taxon>ecological metagenomes</taxon>
    </lineage>
</organism>
<keyword evidence="3 5" id="KW-1133">Transmembrane helix</keyword>
<evidence type="ECO:0000256" key="2">
    <source>
        <dbReference type="ARBA" id="ARBA00022692"/>
    </source>
</evidence>
<dbReference type="InterPro" id="IPR051784">
    <property type="entry name" value="Nod_factor_ABC_transporter"/>
</dbReference>
<accession>A0A6J6N4G0</accession>
<evidence type="ECO:0000259" key="6">
    <source>
        <dbReference type="PROSITE" id="PS51012"/>
    </source>
</evidence>
<dbReference type="PRINTS" id="PR00164">
    <property type="entry name" value="ABC2TRNSPORT"/>
</dbReference>
<evidence type="ECO:0000256" key="3">
    <source>
        <dbReference type="ARBA" id="ARBA00022989"/>
    </source>
</evidence>
<dbReference type="InterPro" id="IPR047817">
    <property type="entry name" value="ABC2_TM_bact-type"/>
</dbReference>
<dbReference type="InterPro" id="IPR000412">
    <property type="entry name" value="ABC_2_transport"/>
</dbReference>
<evidence type="ECO:0000256" key="5">
    <source>
        <dbReference type="SAM" id="Phobius"/>
    </source>
</evidence>
<feature type="transmembrane region" description="Helical" evidence="5">
    <location>
        <begin position="165"/>
        <end position="186"/>
    </location>
</feature>
<dbReference type="EMBL" id="CAEZXK010000005">
    <property type="protein sequence ID" value="CAB4681520.1"/>
    <property type="molecule type" value="Genomic_DNA"/>
</dbReference>
<dbReference type="PANTHER" id="PTHR43229:SF2">
    <property type="entry name" value="NODULATION PROTEIN J"/>
    <property type="match status" value="1"/>
</dbReference>
<dbReference type="PANTHER" id="PTHR43229">
    <property type="entry name" value="NODULATION PROTEIN J"/>
    <property type="match status" value="1"/>
</dbReference>
<reference evidence="7" key="1">
    <citation type="submission" date="2020-05" db="EMBL/GenBank/DDBJ databases">
        <authorList>
            <person name="Chiriac C."/>
            <person name="Salcher M."/>
            <person name="Ghai R."/>
            <person name="Kavagutti S V."/>
        </authorList>
    </citation>
    <scope>NUCLEOTIDE SEQUENCE</scope>
</reference>
<sequence>MTDTKLSWQGSSKILDVPKARIWAPWYVAEYRLRNMSKWLGAIVAFGLGNPVLYLLSVGIGIGALVDSTSGADNPIGVPYLTFLAPALLATAAIQAAMDETTFPTMQGFLWDKSFFAMISTQLMARDIVGGIMIASSIRCSFNTLIYAGVLVLFGAIPLTSVPVLVFAAIFAGISFAGVMLAVTSFVKQDDGFYAIVGRFVLTPMFMFSGTFYPLESLPIYLQWVGWISPVWHATNLGRNLSYGLEVEPWLLAVHVIFMGAILVAGMIVATRKFASRLSA</sequence>
<evidence type="ECO:0000313" key="7">
    <source>
        <dbReference type="EMBL" id="CAB4681520.1"/>
    </source>
</evidence>
<dbReference type="Pfam" id="PF01061">
    <property type="entry name" value="ABC2_membrane"/>
    <property type="match status" value="1"/>
</dbReference>
<keyword evidence="2 5" id="KW-0812">Transmembrane</keyword>
<feature type="transmembrane region" description="Helical" evidence="5">
    <location>
        <begin position="39"/>
        <end position="66"/>
    </location>
</feature>
<dbReference type="PROSITE" id="PS51012">
    <property type="entry name" value="ABC_TM2"/>
    <property type="match status" value="1"/>
</dbReference>
<dbReference type="PIRSF" id="PIRSF006648">
    <property type="entry name" value="DrrB"/>
    <property type="match status" value="1"/>
</dbReference>
<comment type="subcellular location">
    <subcellularLocation>
        <location evidence="1">Membrane</location>
        <topology evidence="1">Multi-pass membrane protein</topology>
    </subcellularLocation>
</comment>
<dbReference type="GO" id="GO:0140359">
    <property type="term" value="F:ABC-type transporter activity"/>
    <property type="evidence" value="ECO:0007669"/>
    <property type="project" value="InterPro"/>
</dbReference>
<feature type="transmembrane region" description="Helical" evidence="5">
    <location>
        <begin position="193"/>
        <end position="215"/>
    </location>
</feature>
<feature type="domain" description="ABC transmembrane type-2" evidence="6">
    <location>
        <begin position="42"/>
        <end position="277"/>
    </location>
</feature>
<name>A0A6J6N4G0_9ZZZZ</name>
<feature type="transmembrane region" description="Helical" evidence="5">
    <location>
        <begin position="250"/>
        <end position="270"/>
    </location>
</feature>
<dbReference type="GO" id="GO:0043190">
    <property type="term" value="C:ATP-binding cassette (ABC) transporter complex"/>
    <property type="evidence" value="ECO:0007669"/>
    <property type="project" value="InterPro"/>
</dbReference>
<dbReference type="AlphaFoldDB" id="A0A6J6N4G0"/>
<proteinExistence type="predicted"/>
<gene>
    <name evidence="7" type="ORF">UFOPK2370_00329</name>
</gene>
<protein>
    <submittedName>
        <fullName evidence="7">Unannotated protein</fullName>
    </submittedName>
</protein>
<dbReference type="InterPro" id="IPR013525">
    <property type="entry name" value="ABC2_TM"/>
</dbReference>